<accession>M4NJ62</accession>
<evidence type="ECO:0000313" key="2">
    <source>
        <dbReference type="EMBL" id="AGG89728.1"/>
    </source>
</evidence>
<evidence type="ECO:0000313" key="3">
    <source>
        <dbReference type="Proteomes" id="UP000011859"/>
    </source>
</evidence>
<dbReference type="GeneID" id="72427350"/>
<dbReference type="STRING" id="666685.R2APBS1_2646"/>
<sequence>MPNLLKVTLDNSTSPPSLDIDQKDNANHVSRGPNAQTITWQLSGNAASGSFNAQDAAEPGFAWVDPAPPAGIFGSPTLSSNGNEITMSDLNNSASTTGTWIYQLSATIGGTVYQSKKTSITGQTTNPTIKNT</sequence>
<dbReference type="EMBL" id="CP003470">
    <property type="protein sequence ID" value="AGG89728.1"/>
    <property type="molecule type" value="Genomic_DNA"/>
</dbReference>
<dbReference type="PATRIC" id="fig|666685.9.peg.506"/>
<protein>
    <submittedName>
        <fullName evidence="2">Uncharacterized protein</fullName>
    </submittedName>
</protein>
<accession>I4WY89</accession>
<dbReference type="Proteomes" id="UP000011859">
    <property type="component" value="Chromosome"/>
</dbReference>
<dbReference type="AlphaFoldDB" id="I4WY89"/>
<reference evidence="2 3" key="1">
    <citation type="submission" date="2012-04" db="EMBL/GenBank/DDBJ databases">
        <title>Complete genome of Rhodanobacter sp. 2APBS1.</title>
        <authorList>
            <consortium name="US DOE Joint Genome Institute"/>
            <person name="Huntemann M."/>
            <person name="Wei C.-L."/>
            <person name="Han J."/>
            <person name="Detter J.C."/>
            <person name="Han C."/>
            <person name="Tapia R."/>
            <person name="Munk A.C.C."/>
            <person name="Chen A."/>
            <person name="Krypides N."/>
            <person name="Mavromatis K."/>
            <person name="Markowitz V."/>
            <person name="Szeto E."/>
            <person name="Ivanova N."/>
            <person name="Mikhailova N."/>
            <person name="Ovchinnikova G."/>
            <person name="Pagani I."/>
            <person name="Pati A."/>
            <person name="Goodwin L."/>
            <person name="Peters L."/>
            <person name="Pitluck S."/>
            <person name="Woyke T."/>
            <person name="Prakash O."/>
            <person name="Elkins J."/>
            <person name="Brown S."/>
            <person name="Palumbo A."/>
            <person name="Hemme C."/>
            <person name="Zhou J."/>
            <person name="Watson D."/>
            <person name="Jardine P."/>
            <person name="Kostka J."/>
            <person name="Green S."/>
        </authorList>
    </citation>
    <scope>NUCLEOTIDE SEQUENCE [LARGE SCALE GENOMIC DNA]</scope>
    <source>
        <strain evidence="2 3">2APBS1</strain>
    </source>
</reference>
<dbReference type="OrthoDB" id="5954593at2"/>
<gene>
    <name evidence="2" type="ORF">R2APBS1_2646</name>
</gene>
<keyword evidence="3" id="KW-1185">Reference proteome</keyword>
<evidence type="ECO:0000256" key="1">
    <source>
        <dbReference type="SAM" id="MobiDB-lite"/>
    </source>
</evidence>
<proteinExistence type="predicted"/>
<feature type="region of interest" description="Disordered" evidence="1">
    <location>
        <begin position="9"/>
        <end position="35"/>
    </location>
</feature>
<dbReference type="HOGENOM" id="CLU_2000304_0_0_6"/>
<dbReference type="RefSeq" id="WP_007507960.1">
    <property type="nucleotide sequence ID" value="NC_020541.1"/>
</dbReference>
<name>I4WY89_9GAMM</name>
<organism evidence="2 3">
    <name type="scientific">Rhodanobacter denitrificans</name>
    <dbReference type="NCBI Taxonomy" id="666685"/>
    <lineage>
        <taxon>Bacteria</taxon>
        <taxon>Pseudomonadati</taxon>
        <taxon>Pseudomonadota</taxon>
        <taxon>Gammaproteobacteria</taxon>
        <taxon>Lysobacterales</taxon>
        <taxon>Rhodanobacteraceae</taxon>
        <taxon>Rhodanobacter</taxon>
    </lineage>
</organism>
<dbReference type="KEGG" id="rhd:R2APBS1_2646"/>